<dbReference type="SUPFAM" id="SSF51735">
    <property type="entry name" value="NAD(P)-binding Rossmann-fold domains"/>
    <property type="match status" value="1"/>
</dbReference>
<organism evidence="5 6">
    <name type="scientific">Candidatus Collierbacteria bacterium GW2011_GWF1_44_12</name>
    <dbReference type="NCBI Taxonomy" id="1618402"/>
    <lineage>
        <taxon>Bacteria</taxon>
        <taxon>Candidatus Collieribacteriota</taxon>
    </lineage>
</organism>
<gene>
    <name evidence="5" type="ORF">UW26_C0022G0006</name>
</gene>
<dbReference type="GO" id="GO:0016491">
    <property type="term" value="F:oxidoreductase activity"/>
    <property type="evidence" value="ECO:0007669"/>
    <property type="project" value="UniProtKB-KW"/>
</dbReference>
<evidence type="ECO:0000256" key="1">
    <source>
        <dbReference type="ARBA" id="ARBA00006484"/>
    </source>
</evidence>
<comment type="caution">
    <text evidence="5">The sequence shown here is derived from an EMBL/GenBank/DDBJ whole genome shotgun (WGS) entry which is preliminary data.</text>
</comment>
<feature type="region of interest" description="Disordered" evidence="4">
    <location>
        <begin position="236"/>
        <end position="411"/>
    </location>
</feature>
<protein>
    <submittedName>
        <fullName evidence="5">Short chain dehydrogenase</fullName>
    </submittedName>
</protein>
<dbReference type="Pfam" id="PF00106">
    <property type="entry name" value="adh_short"/>
    <property type="match status" value="1"/>
</dbReference>
<dbReference type="EMBL" id="LCHQ01000022">
    <property type="protein sequence ID" value="KKT37985.1"/>
    <property type="molecule type" value="Genomic_DNA"/>
</dbReference>
<evidence type="ECO:0000256" key="2">
    <source>
        <dbReference type="ARBA" id="ARBA00023002"/>
    </source>
</evidence>
<accession>A0A0G1GTN9</accession>
<evidence type="ECO:0000256" key="4">
    <source>
        <dbReference type="SAM" id="MobiDB-lite"/>
    </source>
</evidence>
<sequence>MPKIIIVSGGSDGLGKEIAKTLSAVHKVIILAHNETKLKAVSTEIGCGYVVADVTKYDQIEKAIGQVVEKHGRIDSLINCAGVWAQGKITDNTPQEIEELLNVNTQGTIFLCKAVIPQMEKQGIGDIVNIISQDGLYAKKDRSLYHASKWAITGFTKCLQKDISEKNIRVTGIYPGLMNTSLFEKKGVRRDLTHSLELADVARLVEFVINLSPDTHIPEIGIKHLLNTDTNMDDSGTGLDLNLDPDLITTQSGPQVTPTDTTTPPVPAPATEPPTGIIDITPRSASASTPISPTDTPTPISSPPAEEIPQPLPPLPTLPAEPTSPEPLSVPPTEEVPLSPPETPPQTILAPHSEQTTLPPLPVSQSPTEPIGDSLPPALPPLPGETVTPAPSDTPSPGQLPGNPQLMNDASKVVSSFTIDTSSTIFENPDDVKVAK</sequence>
<evidence type="ECO:0000256" key="3">
    <source>
        <dbReference type="RuleBase" id="RU000363"/>
    </source>
</evidence>
<dbReference type="PANTHER" id="PTHR44196">
    <property type="entry name" value="DEHYDROGENASE/REDUCTASE SDR FAMILY MEMBER 7B"/>
    <property type="match status" value="1"/>
</dbReference>
<name>A0A0G1GTN9_9BACT</name>
<feature type="compositionally biased region" description="Low complexity" evidence="4">
    <location>
        <begin position="281"/>
        <end position="309"/>
    </location>
</feature>
<reference evidence="5 6" key="1">
    <citation type="journal article" date="2015" name="Nature">
        <title>rRNA introns, odd ribosomes, and small enigmatic genomes across a large radiation of phyla.</title>
        <authorList>
            <person name="Brown C.T."/>
            <person name="Hug L.A."/>
            <person name="Thomas B.C."/>
            <person name="Sharon I."/>
            <person name="Castelle C.J."/>
            <person name="Singh A."/>
            <person name="Wilkins M.J."/>
            <person name="Williams K.H."/>
            <person name="Banfield J.F."/>
        </authorList>
    </citation>
    <scope>NUCLEOTIDE SEQUENCE [LARGE SCALE GENOMIC DNA]</scope>
</reference>
<dbReference type="CDD" id="cd05233">
    <property type="entry name" value="SDR_c"/>
    <property type="match status" value="1"/>
</dbReference>
<dbReference type="AlphaFoldDB" id="A0A0G1GTN9"/>
<feature type="compositionally biased region" description="Polar residues" evidence="4">
    <location>
        <begin position="353"/>
        <end position="368"/>
    </location>
</feature>
<dbReference type="InterPro" id="IPR002347">
    <property type="entry name" value="SDR_fam"/>
</dbReference>
<evidence type="ECO:0000313" key="5">
    <source>
        <dbReference type="EMBL" id="KKT37985.1"/>
    </source>
</evidence>
<dbReference type="InterPro" id="IPR036291">
    <property type="entry name" value="NAD(P)-bd_dom_sf"/>
</dbReference>
<dbReference type="GO" id="GO:0016020">
    <property type="term" value="C:membrane"/>
    <property type="evidence" value="ECO:0007669"/>
    <property type="project" value="TreeGrafter"/>
</dbReference>
<proteinExistence type="inferred from homology"/>
<dbReference type="Proteomes" id="UP000034097">
    <property type="component" value="Unassembled WGS sequence"/>
</dbReference>
<dbReference type="Gene3D" id="3.40.50.720">
    <property type="entry name" value="NAD(P)-binding Rossmann-like Domain"/>
    <property type="match status" value="1"/>
</dbReference>
<feature type="compositionally biased region" description="Pro residues" evidence="4">
    <location>
        <begin position="310"/>
        <end position="330"/>
    </location>
</feature>
<dbReference type="PRINTS" id="PR00080">
    <property type="entry name" value="SDRFAMILY"/>
</dbReference>
<dbReference type="PRINTS" id="PR00081">
    <property type="entry name" value="GDHRDH"/>
</dbReference>
<evidence type="ECO:0000313" key="6">
    <source>
        <dbReference type="Proteomes" id="UP000034097"/>
    </source>
</evidence>
<keyword evidence="2" id="KW-0560">Oxidoreductase</keyword>
<dbReference type="PANTHER" id="PTHR44196:SF1">
    <property type="entry name" value="DEHYDROGENASE_REDUCTASE SDR FAMILY MEMBER 7B"/>
    <property type="match status" value="1"/>
</dbReference>
<comment type="similarity">
    <text evidence="1 3">Belongs to the short-chain dehydrogenases/reductases (SDR) family.</text>
</comment>